<gene>
    <name evidence="4" type="ORF">NK662_21190</name>
</gene>
<dbReference type="Pfam" id="PF22813">
    <property type="entry name" value="TcaA_2nd"/>
    <property type="match status" value="1"/>
</dbReference>
<dbReference type="PANTHER" id="PTHR40038">
    <property type="entry name" value="MEMBRANE-ASSOCIATED PROTEIN TCAA"/>
    <property type="match status" value="1"/>
</dbReference>
<dbReference type="Proteomes" id="UP001156102">
    <property type="component" value="Unassembled WGS sequence"/>
</dbReference>
<keyword evidence="2" id="KW-0812">Transmembrane</keyword>
<feature type="region of interest" description="Disordered" evidence="1">
    <location>
        <begin position="236"/>
        <end position="256"/>
    </location>
</feature>
<accession>A0AA41XFA2</accession>
<name>A0AA41XFA2_9BACI</name>
<comment type="caution">
    <text evidence="4">The sequence shown here is derived from an EMBL/GenBank/DDBJ whole genome shotgun (WGS) entry which is preliminary data.</text>
</comment>
<dbReference type="InterPro" id="IPR054529">
    <property type="entry name" value="TcaA_2nd"/>
</dbReference>
<keyword evidence="2" id="KW-0472">Membrane</keyword>
<evidence type="ECO:0000256" key="2">
    <source>
        <dbReference type="SAM" id="Phobius"/>
    </source>
</evidence>
<evidence type="ECO:0000313" key="4">
    <source>
        <dbReference type="EMBL" id="MCP8971041.1"/>
    </source>
</evidence>
<keyword evidence="2" id="KW-1133">Transmembrane helix</keyword>
<dbReference type="AlphaFoldDB" id="A0AA41XFA2"/>
<organism evidence="4 5">
    <name type="scientific">Ectobacillus ponti</name>
    <dbReference type="NCBI Taxonomy" id="2961894"/>
    <lineage>
        <taxon>Bacteria</taxon>
        <taxon>Bacillati</taxon>
        <taxon>Bacillota</taxon>
        <taxon>Bacilli</taxon>
        <taxon>Bacillales</taxon>
        <taxon>Bacillaceae</taxon>
        <taxon>Ectobacillus</taxon>
    </lineage>
</organism>
<evidence type="ECO:0000259" key="3">
    <source>
        <dbReference type="Pfam" id="PF22813"/>
    </source>
</evidence>
<reference evidence="4" key="1">
    <citation type="submission" date="2022-07" db="EMBL/GenBank/DDBJ databases">
        <authorList>
            <person name="Li W.-J."/>
            <person name="Deng Q.-Q."/>
        </authorList>
    </citation>
    <scope>NUCLEOTIDE SEQUENCE</scope>
    <source>
        <strain evidence="4">SYSU M60031</strain>
    </source>
</reference>
<feature type="domain" description="TcaA second" evidence="3">
    <location>
        <begin position="77"/>
        <end position="169"/>
    </location>
</feature>
<protein>
    <recommendedName>
        <fullName evidence="3">TcaA second domain-containing protein</fullName>
    </recommendedName>
</protein>
<proteinExistence type="predicted"/>
<evidence type="ECO:0000256" key="1">
    <source>
        <dbReference type="SAM" id="MobiDB-lite"/>
    </source>
</evidence>
<sequence>MSFCTNCGQVKKRLEDRVCVHCGERFPADEPAPAEVAEEPKVKRRRRLMWIGIVAAIILLAGGGGYAYSWLEQEPGRFTERVIHAVETHDAKAFRELASLEKHMLTQEEAERLLTAIQEDAATEKRLVRSLQEQEQALRSHRSVRPFLLKLQEQKEKKWLFAPQYEVQIQPVTLTVAVPDGAAVRVNGKKETPKEGRLELSQLPGRQDIQIEGEAAQTLYVWEGQEDYQVQLPKAKQENTAPPPQPADAPAPAPSAVQVTGGFIRNAEVEPLVLKIRAEYNAINSGLASLKKENMAGGVRYVDENGMTRKKVLSRADGETEFYYWADGTVFFAFHSHGGEENRYYFYENGLIRWIAQKAVINAEEGQQNALYRERTRTYIEMAYGRQIGDVKGFFSVSPELYPAVRSYILQRTGEDVSLILRQNEGSALSCTMEHSSDPGFVFCTYNGSGKGSSMDFYVNLKTKQAISGTEFLGRKE</sequence>
<dbReference type="RefSeq" id="WP_254760969.1">
    <property type="nucleotide sequence ID" value="NZ_JANCLT010000018.1"/>
</dbReference>
<dbReference type="PANTHER" id="PTHR40038:SF1">
    <property type="entry name" value="MEMBRANE-ASSOCIATED PROTEIN TCAA"/>
    <property type="match status" value="1"/>
</dbReference>
<feature type="transmembrane region" description="Helical" evidence="2">
    <location>
        <begin position="48"/>
        <end position="71"/>
    </location>
</feature>
<feature type="compositionally biased region" description="Pro residues" evidence="1">
    <location>
        <begin position="241"/>
        <end position="253"/>
    </location>
</feature>
<evidence type="ECO:0000313" key="5">
    <source>
        <dbReference type="Proteomes" id="UP001156102"/>
    </source>
</evidence>
<keyword evidence="5" id="KW-1185">Reference proteome</keyword>
<dbReference type="EMBL" id="JANCLT010000018">
    <property type="protein sequence ID" value="MCP8971041.1"/>
    <property type="molecule type" value="Genomic_DNA"/>
</dbReference>